<proteinExistence type="predicted"/>
<gene>
    <name evidence="8" type="ORF">MTR67_044130</name>
</gene>
<evidence type="ECO:0000256" key="4">
    <source>
        <dbReference type="ARBA" id="ARBA00022759"/>
    </source>
</evidence>
<evidence type="ECO:0000256" key="3">
    <source>
        <dbReference type="ARBA" id="ARBA00022722"/>
    </source>
</evidence>
<dbReference type="Proteomes" id="UP001234989">
    <property type="component" value="Chromosome 10"/>
</dbReference>
<evidence type="ECO:0000313" key="9">
    <source>
        <dbReference type="Proteomes" id="UP001234989"/>
    </source>
</evidence>
<dbReference type="Gene3D" id="3.10.10.10">
    <property type="entry name" value="HIV Type 1 Reverse Transcriptase, subunit A, domain 1"/>
    <property type="match status" value="1"/>
</dbReference>
<name>A0AAF0URM5_SOLVR</name>
<dbReference type="CDD" id="cd09274">
    <property type="entry name" value="RNase_HI_RT_Ty3"/>
    <property type="match status" value="1"/>
</dbReference>
<evidence type="ECO:0000256" key="1">
    <source>
        <dbReference type="ARBA" id="ARBA00022679"/>
    </source>
</evidence>
<dbReference type="FunFam" id="3.30.70.270:FF:000020">
    <property type="entry name" value="Transposon Tf2-6 polyprotein-like Protein"/>
    <property type="match status" value="1"/>
</dbReference>
<dbReference type="Pfam" id="PF17917">
    <property type="entry name" value="RT_RNaseH"/>
    <property type="match status" value="1"/>
</dbReference>
<evidence type="ECO:0000256" key="2">
    <source>
        <dbReference type="ARBA" id="ARBA00022695"/>
    </source>
</evidence>
<dbReference type="InterPro" id="IPR041373">
    <property type="entry name" value="RT_RNaseH"/>
</dbReference>
<keyword evidence="9" id="KW-1185">Reference proteome</keyword>
<dbReference type="SUPFAM" id="SSF56672">
    <property type="entry name" value="DNA/RNA polymerases"/>
    <property type="match status" value="1"/>
</dbReference>
<dbReference type="EMBL" id="CP133621">
    <property type="protein sequence ID" value="WMV50745.1"/>
    <property type="molecule type" value="Genomic_DNA"/>
</dbReference>
<evidence type="ECO:0000256" key="6">
    <source>
        <dbReference type="ARBA" id="ARBA00022918"/>
    </source>
</evidence>
<dbReference type="PANTHER" id="PTHR37984">
    <property type="entry name" value="PROTEIN CBG26694"/>
    <property type="match status" value="1"/>
</dbReference>
<evidence type="ECO:0000259" key="7">
    <source>
        <dbReference type="Pfam" id="PF17917"/>
    </source>
</evidence>
<keyword evidence="1" id="KW-0808">Transferase</keyword>
<keyword evidence="2" id="KW-0548">Nucleotidyltransferase</keyword>
<feature type="domain" description="Reverse transcriptase RNase H-like" evidence="7">
    <location>
        <begin position="207"/>
        <end position="303"/>
    </location>
</feature>
<keyword evidence="6" id="KW-0695">RNA-directed DNA polymerase</keyword>
<keyword evidence="3" id="KW-0540">Nuclease</keyword>
<sequence>MFPTDLPGMPLDKDINFCIDLESGTRPISIPPYRMAPAKLRELKAQIQELFDTGFIRPSASPWGAHVLFVKKRMSKEKHADHLRIILGVLGRQKLYAKFSKCELWLTSVAYLGHVISREGVMVDPQKIEADKNWIRLSSVSKVRSFVGLANYYRRFVKNFSSITTHLTRLTKKEVPFEWTEKCEESFQKLKTLLTTTPILGLLVKGKDFIVYFDASHSSFGVVLMQDKNVITYASRQLKVHERNYPTHDLDLAAVVFALKIWRHYLYGVNCEVFTDHRSLQHVFTQKDLNLRKRRWMELLKDYDVTIQYHPGKANVVADALSRKLDISEIGGVFTNIEVRSIFIEEIKEKQFENESLNELRKKIVPGKAKDTTLDAGGVLSFKGRICIPRLDDLIQKMLTES</sequence>
<dbReference type="GO" id="GO:0004519">
    <property type="term" value="F:endonuclease activity"/>
    <property type="evidence" value="ECO:0007669"/>
    <property type="project" value="UniProtKB-KW"/>
</dbReference>
<dbReference type="Gene3D" id="3.30.70.270">
    <property type="match status" value="2"/>
</dbReference>
<organism evidence="8 9">
    <name type="scientific">Solanum verrucosum</name>
    <dbReference type="NCBI Taxonomy" id="315347"/>
    <lineage>
        <taxon>Eukaryota</taxon>
        <taxon>Viridiplantae</taxon>
        <taxon>Streptophyta</taxon>
        <taxon>Embryophyta</taxon>
        <taxon>Tracheophyta</taxon>
        <taxon>Spermatophyta</taxon>
        <taxon>Magnoliopsida</taxon>
        <taxon>eudicotyledons</taxon>
        <taxon>Gunneridae</taxon>
        <taxon>Pentapetalae</taxon>
        <taxon>asterids</taxon>
        <taxon>lamiids</taxon>
        <taxon>Solanales</taxon>
        <taxon>Solanaceae</taxon>
        <taxon>Solanoideae</taxon>
        <taxon>Solaneae</taxon>
        <taxon>Solanum</taxon>
    </lineage>
</organism>
<dbReference type="GO" id="GO:0003964">
    <property type="term" value="F:RNA-directed DNA polymerase activity"/>
    <property type="evidence" value="ECO:0007669"/>
    <property type="project" value="UniProtKB-KW"/>
</dbReference>
<dbReference type="InterPro" id="IPR043502">
    <property type="entry name" value="DNA/RNA_pol_sf"/>
</dbReference>
<dbReference type="InterPro" id="IPR043128">
    <property type="entry name" value="Rev_trsase/Diguanyl_cyclase"/>
</dbReference>
<dbReference type="AlphaFoldDB" id="A0AAF0URM5"/>
<protein>
    <recommendedName>
        <fullName evidence="7">Reverse transcriptase RNase H-like domain-containing protein</fullName>
    </recommendedName>
</protein>
<keyword evidence="5" id="KW-0378">Hydrolase</keyword>
<accession>A0AAF0URM5</accession>
<dbReference type="GO" id="GO:0016787">
    <property type="term" value="F:hydrolase activity"/>
    <property type="evidence" value="ECO:0007669"/>
    <property type="project" value="UniProtKB-KW"/>
</dbReference>
<reference evidence="8" key="1">
    <citation type="submission" date="2023-08" db="EMBL/GenBank/DDBJ databases">
        <title>A de novo genome assembly of Solanum verrucosum Schlechtendal, a Mexican diploid species geographically isolated from the other diploid A-genome species in potato relatives.</title>
        <authorList>
            <person name="Hosaka K."/>
        </authorList>
    </citation>
    <scope>NUCLEOTIDE SEQUENCE</scope>
    <source>
        <tissue evidence="8">Young leaves</tissue>
    </source>
</reference>
<dbReference type="Gene3D" id="3.10.20.370">
    <property type="match status" value="1"/>
</dbReference>
<evidence type="ECO:0000256" key="5">
    <source>
        <dbReference type="ARBA" id="ARBA00022801"/>
    </source>
</evidence>
<keyword evidence="4" id="KW-0255">Endonuclease</keyword>
<evidence type="ECO:0000313" key="8">
    <source>
        <dbReference type="EMBL" id="WMV50745.1"/>
    </source>
</evidence>
<dbReference type="PANTHER" id="PTHR37984:SF5">
    <property type="entry name" value="PROTEIN NYNRIN-LIKE"/>
    <property type="match status" value="1"/>
</dbReference>
<dbReference type="InterPro" id="IPR050951">
    <property type="entry name" value="Retrovirus_Pol_polyprotein"/>
</dbReference>